<evidence type="ECO:0000313" key="1">
    <source>
        <dbReference type="EMBL" id="CDW42808.1"/>
    </source>
</evidence>
<protein>
    <submittedName>
        <fullName evidence="1">Uncharacterized protein</fullName>
    </submittedName>
</protein>
<reference evidence="1" key="1">
    <citation type="submission" date="2014-05" db="EMBL/GenBank/DDBJ databases">
        <authorList>
            <person name="Chronopoulou M."/>
        </authorList>
    </citation>
    <scope>NUCLEOTIDE SEQUENCE</scope>
    <source>
        <tissue evidence="1">Whole organism</tissue>
    </source>
</reference>
<proteinExistence type="predicted"/>
<dbReference type="AlphaFoldDB" id="A0A0K2UX21"/>
<sequence length="73" mass="8632">MPTICFCLWPTHTNTNVASIEAWENWLSEFFGNRDKTKKEFSSCISVVNKLSNRTGHIWHKSDDCNSYYKVWK</sequence>
<dbReference type="EMBL" id="HACA01025447">
    <property type="protein sequence ID" value="CDW42808.1"/>
    <property type="molecule type" value="Transcribed_RNA"/>
</dbReference>
<accession>A0A0K2UX21</accession>
<name>A0A0K2UX21_LEPSM</name>
<organism evidence="1">
    <name type="scientific">Lepeophtheirus salmonis</name>
    <name type="common">Salmon louse</name>
    <name type="synonym">Caligus salmonis</name>
    <dbReference type="NCBI Taxonomy" id="72036"/>
    <lineage>
        <taxon>Eukaryota</taxon>
        <taxon>Metazoa</taxon>
        <taxon>Ecdysozoa</taxon>
        <taxon>Arthropoda</taxon>
        <taxon>Crustacea</taxon>
        <taxon>Multicrustacea</taxon>
        <taxon>Hexanauplia</taxon>
        <taxon>Copepoda</taxon>
        <taxon>Siphonostomatoida</taxon>
        <taxon>Caligidae</taxon>
        <taxon>Lepeophtheirus</taxon>
    </lineage>
</organism>